<keyword evidence="2" id="KW-1185">Reference proteome</keyword>
<dbReference type="EMBL" id="ML119054">
    <property type="protein sequence ID" value="ROT39138.1"/>
    <property type="molecule type" value="Genomic_DNA"/>
</dbReference>
<evidence type="ECO:0000313" key="1">
    <source>
        <dbReference type="EMBL" id="ROT39138.1"/>
    </source>
</evidence>
<evidence type="ECO:0000313" key="2">
    <source>
        <dbReference type="Proteomes" id="UP000272025"/>
    </source>
</evidence>
<gene>
    <name evidence="1" type="ORF">SODALDRAFT_359005</name>
</gene>
<reference evidence="1 2" key="1">
    <citation type="journal article" date="2018" name="Mol. Ecol.">
        <title>The obligate alkalophilic soda-lake fungus Sodiomyces alkalinus has shifted to a protein diet.</title>
        <authorList>
            <person name="Grum-Grzhimaylo A.A."/>
            <person name="Falkoski D.L."/>
            <person name="van den Heuvel J."/>
            <person name="Valero-Jimenez C.A."/>
            <person name="Min B."/>
            <person name="Choi I.G."/>
            <person name="Lipzen A."/>
            <person name="Daum C.G."/>
            <person name="Aanen D.K."/>
            <person name="Tsang A."/>
            <person name="Henrissat B."/>
            <person name="Bilanenko E.N."/>
            <person name="de Vries R.P."/>
            <person name="van Kan J.A.L."/>
            <person name="Grigoriev I.V."/>
            <person name="Debets A.J.M."/>
        </authorList>
    </citation>
    <scope>NUCLEOTIDE SEQUENCE [LARGE SCALE GENOMIC DNA]</scope>
    <source>
        <strain evidence="1 2">F11</strain>
    </source>
</reference>
<dbReference type="AlphaFoldDB" id="A0A3N2PXD6"/>
<proteinExistence type="predicted"/>
<accession>A0A3N2PXD6</accession>
<name>A0A3N2PXD6_SODAK</name>
<organism evidence="1 2">
    <name type="scientific">Sodiomyces alkalinus (strain CBS 110278 / VKM F-3762 / F11)</name>
    <name type="common">Alkaliphilic filamentous fungus</name>
    <dbReference type="NCBI Taxonomy" id="1314773"/>
    <lineage>
        <taxon>Eukaryota</taxon>
        <taxon>Fungi</taxon>
        <taxon>Dikarya</taxon>
        <taxon>Ascomycota</taxon>
        <taxon>Pezizomycotina</taxon>
        <taxon>Sordariomycetes</taxon>
        <taxon>Hypocreomycetidae</taxon>
        <taxon>Glomerellales</taxon>
        <taxon>Plectosphaerellaceae</taxon>
        <taxon>Sodiomyces</taxon>
    </lineage>
</organism>
<dbReference type="RefSeq" id="XP_028466944.1">
    <property type="nucleotide sequence ID" value="XM_028614142.1"/>
</dbReference>
<dbReference type="GeneID" id="39582620"/>
<dbReference type="Proteomes" id="UP000272025">
    <property type="component" value="Unassembled WGS sequence"/>
</dbReference>
<sequence>MPSLPSLTTPLHLVMRPLHDFQVPVQAPPPLDEDATISIQGKTRAAMVATKMGVFKYVSKTPKRRACPDFSWCIRPFGMLGFAPVMIKLPGFSSSHGCCWEMCSKVCASRPFVSKQFGSTCNHQVDKLAEFVLDDALGADRAPCGLLWEDWPAASSRRLIGRRRLRNRNGPGHCGDTVLMTWHGEIWPKTEWICIWEV</sequence>
<protein>
    <submittedName>
        <fullName evidence="1">Uncharacterized protein</fullName>
    </submittedName>
</protein>